<evidence type="ECO:0000313" key="2">
    <source>
        <dbReference type="EMBL" id="MDY5133261.1"/>
    </source>
</evidence>
<keyword evidence="3" id="KW-1185">Reference proteome</keyword>
<comment type="caution">
    <text evidence="2">The sequence shown here is derived from an EMBL/GenBank/DDBJ whole genome shotgun (WGS) entry which is preliminary data.</text>
</comment>
<dbReference type="InterPro" id="IPR021426">
    <property type="entry name" value="DUF3073"/>
</dbReference>
<feature type="region of interest" description="Disordered" evidence="1">
    <location>
        <begin position="56"/>
        <end position="79"/>
    </location>
</feature>
<feature type="compositionally biased region" description="Basic and acidic residues" evidence="1">
    <location>
        <begin position="64"/>
        <end position="73"/>
    </location>
</feature>
<protein>
    <submittedName>
        <fullName evidence="2">DUF3073 domain-containing protein</fullName>
    </submittedName>
</protein>
<accession>A0ABU5G7T0</accession>
<dbReference type="Pfam" id="PF11273">
    <property type="entry name" value="DUF3073"/>
    <property type="match status" value="1"/>
</dbReference>
<proteinExistence type="predicted"/>
<gene>
    <name evidence="2" type="ORF">R6G86_05855</name>
</gene>
<dbReference type="RefSeq" id="WP_320755304.1">
    <property type="nucleotide sequence ID" value="NZ_JAWNGA010000009.1"/>
</dbReference>
<dbReference type="EMBL" id="JAWNGA010000009">
    <property type="protein sequence ID" value="MDY5133261.1"/>
    <property type="molecule type" value="Genomic_DNA"/>
</dbReference>
<name>A0ABU5G7T0_9ACTO</name>
<sequence length="79" mass="9440">MARGRQKAKQRRVARNLKYHTPDTDYAALERELVRGHHADDEDDRYVDRYADYVDFEDDDEYNEDKPAWDPRDVPPATE</sequence>
<dbReference type="Proteomes" id="UP001275049">
    <property type="component" value="Unassembled WGS sequence"/>
</dbReference>
<evidence type="ECO:0000313" key="3">
    <source>
        <dbReference type="Proteomes" id="UP001275049"/>
    </source>
</evidence>
<organism evidence="2 3">
    <name type="scientific">Actinotignum urinale</name>
    <dbReference type="NCBI Taxonomy" id="190146"/>
    <lineage>
        <taxon>Bacteria</taxon>
        <taxon>Bacillati</taxon>
        <taxon>Actinomycetota</taxon>
        <taxon>Actinomycetes</taxon>
        <taxon>Actinomycetales</taxon>
        <taxon>Actinomycetaceae</taxon>
        <taxon>Actinotignum</taxon>
    </lineage>
</organism>
<reference evidence="2 3" key="1">
    <citation type="submission" date="2023-10" db="EMBL/GenBank/DDBJ databases">
        <title>Whole Genome based description of the genera Actinobaculum and Actinotignum reveals a complex phylogenetic relationship within the species included in the genus Actinotignum.</title>
        <authorList>
            <person name="Jensen C.S."/>
            <person name="Dargis R."/>
            <person name="Kemp M."/>
            <person name="Christensen J.J."/>
        </authorList>
    </citation>
    <scope>NUCLEOTIDE SEQUENCE [LARGE SCALE GENOMIC DNA]</scope>
    <source>
        <strain evidence="2 3">SLA_B974</strain>
    </source>
</reference>
<evidence type="ECO:0000256" key="1">
    <source>
        <dbReference type="SAM" id="MobiDB-lite"/>
    </source>
</evidence>